<accession>A0A0A9E3A7</accession>
<evidence type="ECO:0000313" key="1">
    <source>
        <dbReference type="EMBL" id="JAD95254.1"/>
    </source>
</evidence>
<sequence length="75" mass="8381">MDFGRASIAVLLKSNTRKHGADSRRRSIVLTFGLLKSISDLMLICCFSEIGSSKLFSMLHNVRCRGFDTEVLNLC</sequence>
<name>A0A0A9E3A7_ARUDO</name>
<protein>
    <submittedName>
        <fullName evidence="1">Uncharacterized protein</fullName>
    </submittedName>
</protein>
<reference evidence="1" key="2">
    <citation type="journal article" date="2015" name="Data Brief">
        <title>Shoot transcriptome of the giant reed, Arundo donax.</title>
        <authorList>
            <person name="Barrero R.A."/>
            <person name="Guerrero F.D."/>
            <person name="Moolhuijzen P."/>
            <person name="Goolsby J.A."/>
            <person name="Tidwell J."/>
            <person name="Bellgard S.E."/>
            <person name="Bellgard M.I."/>
        </authorList>
    </citation>
    <scope>NUCLEOTIDE SEQUENCE</scope>
    <source>
        <tissue evidence="1">Shoot tissue taken approximately 20 cm above the soil surface</tissue>
    </source>
</reference>
<reference evidence="1" key="1">
    <citation type="submission" date="2014-09" db="EMBL/GenBank/DDBJ databases">
        <authorList>
            <person name="Magalhaes I.L.F."/>
            <person name="Oliveira U."/>
            <person name="Santos F.R."/>
            <person name="Vidigal T.H.D.A."/>
            <person name="Brescovit A.D."/>
            <person name="Santos A.J."/>
        </authorList>
    </citation>
    <scope>NUCLEOTIDE SEQUENCE</scope>
    <source>
        <tissue evidence="1">Shoot tissue taken approximately 20 cm above the soil surface</tissue>
    </source>
</reference>
<proteinExistence type="predicted"/>
<dbReference type="EMBL" id="GBRH01202641">
    <property type="protein sequence ID" value="JAD95254.1"/>
    <property type="molecule type" value="Transcribed_RNA"/>
</dbReference>
<dbReference type="AlphaFoldDB" id="A0A0A9E3A7"/>
<organism evidence="1">
    <name type="scientific">Arundo donax</name>
    <name type="common">Giant reed</name>
    <name type="synonym">Donax arundinaceus</name>
    <dbReference type="NCBI Taxonomy" id="35708"/>
    <lineage>
        <taxon>Eukaryota</taxon>
        <taxon>Viridiplantae</taxon>
        <taxon>Streptophyta</taxon>
        <taxon>Embryophyta</taxon>
        <taxon>Tracheophyta</taxon>
        <taxon>Spermatophyta</taxon>
        <taxon>Magnoliopsida</taxon>
        <taxon>Liliopsida</taxon>
        <taxon>Poales</taxon>
        <taxon>Poaceae</taxon>
        <taxon>PACMAD clade</taxon>
        <taxon>Arundinoideae</taxon>
        <taxon>Arundineae</taxon>
        <taxon>Arundo</taxon>
    </lineage>
</organism>